<dbReference type="Pfam" id="PF14874">
    <property type="entry name" value="PapD-like"/>
    <property type="match status" value="1"/>
</dbReference>
<sequence length="296" mass="33031">LINRGPIPAHFTLTPPNAHVAYCFKFSPMKGVLESGETKTIQISYKATVLGAFDEEFQFSVAGSAKPPILRIKGCVEGPNLHLDIDKIDFGDIAFGMPYTRTFRITNTSTTSVTYKLRIPEDGSGFVVTCAEQIRNNTDPSWRKGIHFYVEPKEFKMTPCKGTILPQGHQDIEVTLCSNTVMEYFRYILVDVEGIGEGLLAVNVMGRVIVPRLTAYPDILEYDECHLKEPYERKFLIVNTSHVPGCYGLIAQKRKEDTPVFYSSPAPCGIVPPFSVVEIPVIIETQKLGEYSTQVL</sequence>
<gene>
    <name evidence="7" type="primary">Hydin_0</name>
    <name evidence="7" type="ORF">RHIDAH_R06730</name>
</gene>
<feature type="non-terminal residue" evidence="7">
    <location>
        <position position="1"/>
    </location>
</feature>
<evidence type="ECO:0000256" key="3">
    <source>
        <dbReference type="ARBA" id="ARBA00022490"/>
    </source>
</evidence>
<protein>
    <submittedName>
        <fullName evidence="7">HYDIN protein</fullName>
    </submittedName>
</protein>
<dbReference type="EMBL" id="VXAC01000890">
    <property type="protein sequence ID" value="NXI76705.1"/>
    <property type="molecule type" value="Genomic_DNA"/>
</dbReference>
<evidence type="ECO:0000313" key="7">
    <source>
        <dbReference type="EMBL" id="NXI76705.1"/>
    </source>
</evidence>
<proteinExistence type="predicted"/>
<reference evidence="7 8" key="1">
    <citation type="submission" date="2019-09" db="EMBL/GenBank/DDBJ databases">
        <title>Bird 10,000 Genomes (B10K) Project - Family phase.</title>
        <authorList>
            <person name="Zhang G."/>
        </authorList>
    </citation>
    <scope>NUCLEOTIDE SEQUENCE [LARGE SCALE GENOMIC DNA]</scope>
    <source>
        <strain evidence="7">B10K-DU-001-49</strain>
        <tissue evidence="7">Muscle</tissue>
    </source>
</reference>
<organism evidence="7 8">
    <name type="scientific">Rhipidura dahli</name>
    <dbReference type="NCBI Taxonomy" id="667186"/>
    <lineage>
        <taxon>Eukaryota</taxon>
        <taxon>Metazoa</taxon>
        <taxon>Chordata</taxon>
        <taxon>Craniata</taxon>
        <taxon>Vertebrata</taxon>
        <taxon>Euteleostomi</taxon>
        <taxon>Archelosauria</taxon>
        <taxon>Archosauria</taxon>
        <taxon>Dinosauria</taxon>
        <taxon>Saurischia</taxon>
        <taxon>Theropoda</taxon>
        <taxon>Coelurosauria</taxon>
        <taxon>Aves</taxon>
        <taxon>Neognathae</taxon>
        <taxon>Neoaves</taxon>
        <taxon>Telluraves</taxon>
        <taxon>Australaves</taxon>
        <taxon>Passeriformes</taxon>
        <taxon>Rhipiduridae</taxon>
        <taxon>Rhipidura</taxon>
    </lineage>
</organism>
<evidence type="ECO:0000256" key="2">
    <source>
        <dbReference type="ARBA" id="ARBA00004496"/>
    </source>
</evidence>
<dbReference type="PANTHER" id="PTHR23053:SF0">
    <property type="entry name" value="HYDROCEPHALUS-INDUCING PROTEIN HOMOLOG"/>
    <property type="match status" value="1"/>
</dbReference>
<dbReference type="GO" id="GO:1904158">
    <property type="term" value="P:axonemal central apparatus assembly"/>
    <property type="evidence" value="ECO:0007669"/>
    <property type="project" value="TreeGrafter"/>
</dbReference>
<keyword evidence="3" id="KW-0963">Cytoplasm</keyword>
<keyword evidence="4" id="KW-0969">Cilium</keyword>
<dbReference type="GO" id="GO:0005930">
    <property type="term" value="C:axoneme"/>
    <property type="evidence" value="ECO:0007669"/>
    <property type="project" value="TreeGrafter"/>
</dbReference>
<dbReference type="Gene3D" id="2.60.40.10">
    <property type="entry name" value="Immunoglobulins"/>
    <property type="match status" value="3"/>
</dbReference>
<dbReference type="Proteomes" id="UP000561178">
    <property type="component" value="Unassembled WGS sequence"/>
</dbReference>
<keyword evidence="8" id="KW-1185">Reference proteome</keyword>
<evidence type="ECO:0000259" key="6">
    <source>
        <dbReference type="Pfam" id="PF22544"/>
    </source>
</evidence>
<evidence type="ECO:0000256" key="4">
    <source>
        <dbReference type="ARBA" id="ARBA00023069"/>
    </source>
</evidence>
<dbReference type="InterPro" id="IPR053879">
    <property type="entry name" value="HYDIN_VesB_CFA65-like_Ig"/>
</dbReference>
<dbReference type="InterPro" id="IPR033305">
    <property type="entry name" value="Hydin-like"/>
</dbReference>
<feature type="non-terminal residue" evidence="7">
    <location>
        <position position="296"/>
    </location>
</feature>
<comment type="caution">
    <text evidence="7">The sequence shown here is derived from an EMBL/GenBank/DDBJ whole genome shotgun (WGS) entry which is preliminary data.</text>
</comment>
<evidence type="ECO:0000256" key="1">
    <source>
        <dbReference type="ARBA" id="ARBA00004138"/>
    </source>
</evidence>
<dbReference type="Pfam" id="PF22544">
    <property type="entry name" value="HYDIN_VesB_CFA65-like_Ig"/>
    <property type="match status" value="1"/>
</dbReference>
<dbReference type="PANTHER" id="PTHR23053">
    <property type="entry name" value="DLEC1 DELETED IN LUNG AND ESOPHAGEAL CANCER 1"/>
    <property type="match status" value="1"/>
</dbReference>
<evidence type="ECO:0000256" key="5">
    <source>
        <dbReference type="ARBA" id="ARBA00023273"/>
    </source>
</evidence>
<dbReference type="GO" id="GO:0003341">
    <property type="term" value="P:cilium movement"/>
    <property type="evidence" value="ECO:0007669"/>
    <property type="project" value="TreeGrafter"/>
</dbReference>
<dbReference type="InterPro" id="IPR013783">
    <property type="entry name" value="Ig-like_fold"/>
</dbReference>
<accession>A0A7K9VV99</accession>
<name>A0A7K9VV99_9PASS</name>
<evidence type="ECO:0000313" key="8">
    <source>
        <dbReference type="Proteomes" id="UP000561178"/>
    </source>
</evidence>
<feature type="domain" description="HYDIN/VesB/CFA65-like Ig-like" evidence="6">
    <location>
        <begin position="2"/>
        <end position="75"/>
    </location>
</feature>
<dbReference type="AlphaFoldDB" id="A0A7K9VV99"/>
<comment type="subcellular location">
    <subcellularLocation>
        <location evidence="1">Cell projection</location>
        <location evidence="1">Cilium</location>
    </subcellularLocation>
    <subcellularLocation>
        <location evidence="2">Cytoplasm</location>
    </subcellularLocation>
</comment>
<keyword evidence="5" id="KW-0966">Cell projection</keyword>